<evidence type="ECO:0000313" key="3">
    <source>
        <dbReference type="EMBL" id="NEK23637.1"/>
    </source>
</evidence>
<dbReference type="EMBL" id="JAABNT010000009">
    <property type="protein sequence ID" value="NEK23637.1"/>
    <property type="molecule type" value="Genomic_DNA"/>
</dbReference>
<name>A0A6P0CCL8_9RHOB</name>
<reference evidence="3 4" key="1">
    <citation type="submission" date="2020-01" db="EMBL/GenBank/DDBJ databases">
        <title>Sulfitobacter sediminilitoris sp. nov., isolated from a tidal flat.</title>
        <authorList>
            <person name="Park S."/>
            <person name="Yoon J.-H."/>
        </authorList>
    </citation>
    <scope>NUCLEOTIDE SEQUENCE [LARGE SCALE GENOMIC DNA]</scope>
    <source>
        <strain evidence="3 4">JBTF-M27</strain>
    </source>
</reference>
<evidence type="ECO:0000256" key="1">
    <source>
        <dbReference type="SAM" id="SignalP"/>
    </source>
</evidence>
<proteinExistence type="predicted"/>
<dbReference type="SUPFAM" id="SSF159594">
    <property type="entry name" value="XCC0632-like"/>
    <property type="match status" value="1"/>
</dbReference>
<gene>
    <name evidence="3" type="ORF">GV827_14645</name>
</gene>
<feature type="domain" description="ABC-type transport auxiliary lipoprotein component" evidence="2">
    <location>
        <begin position="39"/>
        <end position="199"/>
    </location>
</feature>
<keyword evidence="1" id="KW-0732">Signal</keyword>
<keyword evidence="4" id="KW-1185">Reference proteome</keyword>
<organism evidence="3 4">
    <name type="scientific">Sulfitobacter sediminilitoris</name>
    <dbReference type="NCBI Taxonomy" id="2698830"/>
    <lineage>
        <taxon>Bacteria</taxon>
        <taxon>Pseudomonadati</taxon>
        <taxon>Pseudomonadota</taxon>
        <taxon>Alphaproteobacteria</taxon>
        <taxon>Rhodobacterales</taxon>
        <taxon>Roseobacteraceae</taxon>
        <taxon>Sulfitobacter</taxon>
    </lineage>
</organism>
<dbReference type="InterPro" id="IPR005586">
    <property type="entry name" value="ABC_trans_aux"/>
</dbReference>
<evidence type="ECO:0000313" key="4">
    <source>
        <dbReference type="Proteomes" id="UP000468591"/>
    </source>
</evidence>
<feature type="chain" id="PRO_5027048199" description="ABC-type transport auxiliary lipoprotein component domain-containing protein" evidence="1">
    <location>
        <begin position="28"/>
        <end position="206"/>
    </location>
</feature>
<dbReference type="Gene3D" id="3.40.50.10610">
    <property type="entry name" value="ABC-type transport auxiliary lipoprotein component"/>
    <property type="match status" value="1"/>
</dbReference>
<feature type="signal peptide" evidence="1">
    <location>
        <begin position="1"/>
        <end position="27"/>
    </location>
</feature>
<evidence type="ECO:0000259" key="2">
    <source>
        <dbReference type="Pfam" id="PF03886"/>
    </source>
</evidence>
<sequence length="206" mass="21564">MTQQIKLTRRLAMLGAMTALGGCSAVAALNSAAQPLDTYDLAPAVGATGGRRSSRTLLVARPEASAAIGTDRIMVKPDATSVTYLPDARWSDELPAVFQSLLVRSISGTGRLGYVGRSEGGPIANTALLVRMDAFEVRVLGEGSFEVVVDVALTLLDDRTQRVTGTRSFAQAAVAVDDSPTAIVTAFQSVLDVLLPEMANWAAGRA</sequence>
<dbReference type="Pfam" id="PF03886">
    <property type="entry name" value="ABC_trans_aux"/>
    <property type="match status" value="1"/>
</dbReference>
<accession>A0A6P0CCL8</accession>
<protein>
    <recommendedName>
        <fullName evidence="2">ABC-type transport auxiliary lipoprotein component domain-containing protein</fullName>
    </recommendedName>
</protein>
<comment type="caution">
    <text evidence="3">The sequence shown here is derived from an EMBL/GenBank/DDBJ whole genome shotgun (WGS) entry which is preliminary data.</text>
</comment>
<dbReference type="AlphaFoldDB" id="A0A6P0CCL8"/>
<dbReference type="PROSITE" id="PS51257">
    <property type="entry name" value="PROKAR_LIPOPROTEIN"/>
    <property type="match status" value="1"/>
</dbReference>
<dbReference type="Proteomes" id="UP000468591">
    <property type="component" value="Unassembled WGS sequence"/>
</dbReference>
<dbReference type="RefSeq" id="WP_164354562.1">
    <property type="nucleotide sequence ID" value="NZ_JAABNT010000009.1"/>
</dbReference>